<dbReference type="OrthoDB" id="9816357at2"/>
<evidence type="ECO:0000256" key="2">
    <source>
        <dbReference type="ARBA" id="ARBA00022729"/>
    </source>
</evidence>
<dbReference type="PANTHER" id="PTHR30535">
    <property type="entry name" value="VITAMIN B12-BINDING PROTEIN"/>
    <property type="match status" value="1"/>
</dbReference>
<sequence length="325" mass="34220">MWKRWLTGLLSVVLAVALAACGGNAGETAPPAAEPAPQGEESPAEAPAESSAEAAYPLTVTDASGTDVVFEKAPERIVSIAPSETEVLFAVGAGANVVGVDDWSDFPADVEGLPRVGGLEANVEAILELEPDVVFAGWSMSAATIEELRKLGLTVYAFETQTLDEAIAHIREVGKIVDNAAEAEAVAVKMEADRQKVVDAVAGLTDAEKKKVYVEFSPGWTVGKGEFMDELLTLAGGVNVADQPGWYEISEENIIEANPEVILYSAGVEGLEGIITGRAGWSKIDALANGQMFAIDDNLISRPGPRLTEALLEVAKALYPERIGQ</sequence>
<evidence type="ECO:0000313" key="6">
    <source>
        <dbReference type="EMBL" id="TLS51467.1"/>
    </source>
</evidence>
<dbReference type="Pfam" id="PF01497">
    <property type="entry name" value="Peripla_BP_2"/>
    <property type="match status" value="1"/>
</dbReference>
<dbReference type="Gene3D" id="3.40.50.1980">
    <property type="entry name" value="Nitrogenase molybdenum iron protein domain"/>
    <property type="match status" value="2"/>
</dbReference>
<dbReference type="InterPro" id="IPR054828">
    <property type="entry name" value="Vit_B12_bind_prot"/>
</dbReference>
<name>A0A5R9G520_9BACL</name>
<evidence type="ECO:0000259" key="5">
    <source>
        <dbReference type="PROSITE" id="PS50983"/>
    </source>
</evidence>
<dbReference type="PANTHER" id="PTHR30535:SF34">
    <property type="entry name" value="MOLYBDATE-BINDING PROTEIN MOLA"/>
    <property type="match status" value="1"/>
</dbReference>
<accession>A0A5R9G520</accession>
<evidence type="ECO:0000313" key="7">
    <source>
        <dbReference type="Proteomes" id="UP000309676"/>
    </source>
</evidence>
<dbReference type="CDD" id="cd01143">
    <property type="entry name" value="YvrC"/>
    <property type="match status" value="1"/>
</dbReference>
<feature type="domain" description="Fe/B12 periplasmic-binding" evidence="5">
    <location>
        <begin position="76"/>
        <end position="322"/>
    </location>
</feature>
<gene>
    <name evidence="6" type="ORF">FE782_15260</name>
</gene>
<feature type="signal peptide" evidence="4">
    <location>
        <begin position="1"/>
        <end position="25"/>
    </location>
</feature>
<reference evidence="6 7" key="1">
    <citation type="submission" date="2019-05" db="EMBL/GenBank/DDBJ databases">
        <authorList>
            <person name="Narsing Rao M.P."/>
            <person name="Li W.J."/>
        </authorList>
    </citation>
    <scope>NUCLEOTIDE SEQUENCE [LARGE SCALE GENOMIC DNA]</scope>
    <source>
        <strain evidence="6 7">SYSU_K30003</strain>
    </source>
</reference>
<comment type="caution">
    <text evidence="6">The sequence shown here is derived from an EMBL/GenBank/DDBJ whole genome shotgun (WGS) entry which is preliminary data.</text>
</comment>
<proteinExistence type="inferred from homology"/>
<dbReference type="EMBL" id="VCIW01000009">
    <property type="protein sequence ID" value="TLS51467.1"/>
    <property type="molecule type" value="Genomic_DNA"/>
</dbReference>
<feature type="region of interest" description="Disordered" evidence="3">
    <location>
        <begin position="26"/>
        <end position="53"/>
    </location>
</feature>
<dbReference type="Proteomes" id="UP000309676">
    <property type="component" value="Unassembled WGS sequence"/>
</dbReference>
<feature type="chain" id="PRO_5024453079" evidence="4">
    <location>
        <begin position="26"/>
        <end position="325"/>
    </location>
</feature>
<dbReference type="RefSeq" id="WP_138195079.1">
    <property type="nucleotide sequence ID" value="NZ_VCIW01000009.1"/>
</dbReference>
<dbReference type="PROSITE" id="PS50983">
    <property type="entry name" value="FE_B12_PBP"/>
    <property type="match status" value="1"/>
</dbReference>
<dbReference type="NCBIfam" id="NF038402">
    <property type="entry name" value="TroA_like"/>
    <property type="match status" value="1"/>
</dbReference>
<keyword evidence="7" id="KW-1185">Reference proteome</keyword>
<dbReference type="AlphaFoldDB" id="A0A5R9G520"/>
<organism evidence="6 7">
    <name type="scientific">Paenibacillus antri</name>
    <dbReference type="NCBI Taxonomy" id="2582848"/>
    <lineage>
        <taxon>Bacteria</taxon>
        <taxon>Bacillati</taxon>
        <taxon>Bacillota</taxon>
        <taxon>Bacilli</taxon>
        <taxon>Bacillales</taxon>
        <taxon>Paenibacillaceae</taxon>
        <taxon>Paenibacillus</taxon>
    </lineage>
</organism>
<dbReference type="GO" id="GO:0071281">
    <property type="term" value="P:cellular response to iron ion"/>
    <property type="evidence" value="ECO:0007669"/>
    <property type="project" value="TreeGrafter"/>
</dbReference>
<dbReference type="InterPro" id="IPR002491">
    <property type="entry name" value="ABC_transptr_periplasmic_BD"/>
</dbReference>
<evidence type="ECO:0000256" key="1">
    <source>
        <dbReference type="ARBA" id="ARBA00008814"/>
    </source>
</evidence>
<dbReference type="PROSITE" id="PS51257">
    <property type="entry name" value="PROKAR_LIPOPROTEIN"/>
    <property type="match status" value="1"/>
</dbReference>
<protein>
    <submittedName>
        <fullName evidence="6">ABC transporter substrate-binding protein</fullName>
    </submittedName>
</protein>
<dbReference type="SUPFAM" id="SSF53807">
    <property type="entry name" value="Helical backbone' metal receptor"/>
    <property type="match status" value="1"/>
</dbReference>
<evidence type="ECO:0000256" key="3">
    <source>
        <dbReference type="SAM" id="MobiDB-lite"/>
    </source>
</evidence>
<dbReference type="InterPro" id="IPR050902">
    <property type="entry name" value="ABC_Transporter_SBP"/>
</dbReference>
<comment type="similarity">
    <text evidence="1">Belongs to the bacterial solute-binding protein 8 family.</text>
</comment>
<keyword evidence="2 4" id="KW-0732">Signal</keyword>
<evidence type="ECO:0000256" key="4">
    <source>
        <dbReference type="SAM" id="SignalP"/>
    </source>
</evidence>